<accession>A0A0F4GA30</accession>
<evidence type="ECO:0000313" key="2">
    <source>
        <dbReference type="Proteomes" id="UP000033647"/>
    </source>
</evidence>
<dbReference type="Proteomes" id="UP000033647">
    <property type="component" value="Unassembled WGS sequence"/>
</dbReference>
<dbReference type="OrthoDB" id="3650064at2759"/>
<gene>
    <name evidence="1" type="ORF">TI39_contig4206g00005</name>
</gene>
<dbReference type="EMBL" id="LAFY01004165">
    <property type="protein sequence ID" value="KJX94231.1"/>
    <property type="molecule type" value="Genomic_DNA"/>
</dbReference>
<name>A0A0F4GA30_9PEZI</name>
<evidence type="ECO:0000313" key="1">
    <source>
        <dbReference type="EMBL" id="KJX94231.1"/>
    </source>
</evidence>
<dbReference type="AlphaFoldDB" id="A0A0F4GA30"/>
<comment type="caution">
    <text evidence="1">The sequence shown here is derived from an EMBL/GenBank/DDBJ whole genome shotgun (WGS) entry which is preliminary data.</text>
</comment>
<protein>
    <submittedName>
        <fullName evidence="1">Uncharacterized protein</fullName>
    </submittedName>
</protein>
<organism evidence="1 2">
    <name type="scientific">Zymoseptoria brevis</name>
    <dbReference type="NCBI Taxonomy" id="1047168"/>
    <lineage>
        <taxon>Eukaryota</taxon>
        <taxon>Fungi</taxon>
        <taxon>Dikarya</taxon>
        <taxon>Ascomycota</taxon>
        <taxon>Pezizomycotina</taxon>
        <taxon>Dothideomycetes</taxon>
        <taxon>Dothideomycetidae</taxon>
        <taxon>Mycosphaerellales</taxon>
        <taxon>Mycosphaerellaceae</taxon>
        <taxon>Zymoseptoria</taxon>
    </lineage>
</organism>
<keyword evidence="2" id="KW-1185">Reference proteome</keyword>
<sequence>MANYEDELFVLSHTHLPQELFDQIEAHVKPPDPPSGRMINIDNTYKPLSFLHINRYPRRKSATTYYSTNTFSFTDLQVCCLLKVAQSSETKRTRRADQDTSILPLSSSHCATPAPRRPLCGLLLKLEKLSQPKEIYTVGHARKARDMSRR</sequence>
<reference evidence="1 2" key="1">
    <citation type="submission" date="2015-03" db="EMBL/GenBank/DDBJ databases">
        <title>RNA-seq based gene annotation and comparative genomics of four Zymoseptoria species reveal species-specific pathogenicity related genes and transposable element activity.</title>
        <authorList>
            <person name="Grandaubert J."/>
            <person name="Bhattacharyya A."/>
            <person name="Stukenbrock E.H."/>
        </authorList>
    </citation>
    <scope>NUCLEOTIDE SEQUENCE [LARGE SCALE GENOMIC DNA]</scope>
    <source>
        <strain evidence="1 2">Zb18110</strain>
    </source>
</reference>
<proteinExistence type="predicted"/>